<feature type="binding site" evidence="14">
    <location>
        <position position="35"/>
    </location>
    <ligand>
        <name>(2R)-3-phosphoglycerate</name>
        <dbReference type="ChEBI" id="CHEBI:58272"/>
    </ligand>
</feature>
<evidence type="ECO:0000256" key="15">
    <source>
        <dbReference type="PIRSR" id="PIRSR000724-2"/>
    </source>
</evidence>
<feature type="binding site" evidence="13">
    <location>
        <position position="35"/>
    </location>
    <ligand>
        <name>substrate</name>
    </ligand>
</feature>
<dbReference type="GO" id="GO:0005524">
    <property type="term" value="F:ATP binding"/>
    <property type="evidence" value="ECO:0007669"/>
    <property type="project" value="UniProtKB-KW"/>
</dbReference>
<dbReference type="GO" id="GO:0006096">
    <property type="term" value="P:glycolytic process"/>
    <property type="evidence" value="ECO:0007669"/>
    <property type="project" value="UniProtKB-UniRule"/>
</dbReference>
<dbReference type="EMBL" id="AP011803">
    <property type="protein sequence ID" value="BAL59551.1"/>
    <property type="molecule type" value="Genomic_DNA"/>
</dbReference>
<evidence type="ECO:0000256" key="7">
    <source>
        <dbReference type="ARBA" id="ARBA00022490"/>
    </source>
</evidence>
<reference evidence="17" key="2">
    <citation type="journal article" date="2012" name="PLoS ONE">
        <title>A Deeply Branching Thermophilic Bacterium with an Ancient Acetyl-CoA Pathway Dominates a Subsurface Ecosystem.</title>
        <authorList>
            <person name="Takami H."/>
            <person name="Noguchi H."/>
            <person name="Takaki Y."/>
            <person name="Uchiyama I."/>
            <person name="Toyoda A."/>
            <person name="Nishi S."/>
            <person name="Chee G.-J."/>
            <person name="Arai W."/>
            <person name="Nunoura T."/>
            <person name="Itoh T."/>
            <person name="Hattori M."/>
            <person name="Takai K."/>
        </authorList>
    </citation>
    <scope>NUCLEOTIDE SEQUENCE</scope>
</reference>
<dbReference type="SUPFAM" id="SSF53748">
    <property type="entry name" value="Phosphoglycerate kinase"/>
    <property type="match status" value="1"/>
</dbReference>
<sequence>MLRSLRELDVTDKRVLVRVDYNVPLQNGRVADDTRLRESLPTLKYLLEHRAKIILVSHLGRPNGKVVPELRLDPVAHQLERLLQRPVLKLDECIGPAVQRAISQMKSGDIALLENVRFYPQEEANDEEFARQLAQLADCYVNDAFGTAHRAHASTYGVAKFVPSAAGLLLEREVTMLSRATENPQRPFLAIVGGAKLTDKIGVLKDLIGKVDAFLIGGGVAFTLLKAQGARVGSSLVDEKMLDEAQRCLHKAREHQTEIVLPYDVHIVRESAAGLEHSVAPAREIPDGWQGWDIGPQTVKLFQDRVATAKTIVWAGPLGRFEKPPFDTGTREVAQAIARSGAFAIIGGGDTAAALHQSDLAHATNIHFSTGGGATLEFLGGRKLPPIEILKKP</sequence>
<evidence type="ECO:0000256" key="6">
    <source>
        <dbReference type="ARBA" id="ARBA00016471"/>
    </source>
</evidence>
<dbReference type="HAMAP" id="MF_00145">
    <property type="entry name" value="Phosphoglyc_kinase"/>
    <property type="match status" value="1"/>
</dbReference>
<dbReference type="PANTHER" id="PTHR11406">
    <property type="entry name" value="PHOSPHOGLYCERATE KINASE"/>
    <property type="match status" value="1"/>
</dbReference>
<keyword evidence="9 13" id="KW-0547">Nucleotide-binding</keyword>
<feature type="binding site" evidence="13">
    <location>
        <position position="150"/>
    </location>
    <ligand>
        <name>substrate</name>
    </ligand>
</feature>
<keyword evidence="10 13" id="KW-0418">Kinase</keyword>
<keyword evidence="12 13" id="KW-0324">Glycolysis</keyword>
<evidence type="ECO:0000256" key="5">
    <source>
        <dbReference type="ARBA" id="ARBA00013061"/>
    </source>
</evidence>
<evidence type="ECO:0000256" key="9">
    <source>
        <dbReference type="ARBA" id="ARBA00022741"/>
    </source>
</evidence>
<comment type="catalytic activity">
    <reaction evidence="1 13 16">
        <text>(2R)-3-phosphoglycerate + ATP = (2R)-3-phospho-glyceroyl phosphate + ADP</text>
        <dbReference type="Rhea" id="RHEA:14801"/>
        <dbReference type="ChEBI" id="CHEBI:30616"/>
        <dbReference type="ChEBI" id="CHEBI:57604"/>
        <dbReference type="ChEBI" id="CHEBI:58272"/>
        <dbReference type="ChEBI" id="CHEBI:456216"/>
        <dbReference type="EC" id="2.7.2.3"/>
    </reaction>
</comment>
<dbReference type="EC" id="2.7.2.3" evidence="5 13"/>
<reference evidence="17" key="1">
    <citation type="journal article" date="2005" name="Environ. Microbiol.">
        <title>Genetic and functional properties of uncultivated thermophilic crenarchaeotes from a subsurface gold mine as revealed by analysis of genome fragments.</title>
        <authorList>
            <person name="Nunoura T."/>
            <person name="Hirayama H."/>
            <person name="Takami H."/>
            <person name="Oida H."/>
            <person name="Nishi S."/>
            <person name="Shimamura S."/>
            <person name="Suzuki Y."/>
            <person name="Inagaki F."/>
            <person name="Takai K."/>
            <person name="Nealson K.H."/>
            <person name="Horikoshi K."/>
        </authorList>
    </citation>
    <scope>NUCLEOTIDE SEQUENCE</scope>
</reference>
<dbReference type="InterPro" id="IPR015824">
    <property type="entry name" value="Phosphoglycerate_kinase_N"/>
</dbReference>
<feature type="binding site" evidence="13 15">
    <location>
        <position position="322"/>
    </location>
    <ligand>
        <name>ATP</name>
        <dbReference type="ChEBI" id="CHEBI:30616"/>
    </ligand>
</feature>
<accession>H5SVC2</accession>
<feature type="binding site" evidence="13">
    <location>
        <position position="291"/>
    </location>
    <ligand>
        <name>ATP</name>
        <dbReference type="ChEBI" id="CHEBI:30616"/>
    </ligand>
</feature>
<comment type="pathway">
    <text evidence="2 13">Carbohydrate degradation; glycolysis; pyruvate from D-glyceraldehyde 3-phosphate: step 2/5.</text>
</comment>
<protein>
    <recommendedName>
        <fullName evidence="6 13">Phosphoglycerate kinase</fullName>
        <ecNumber evidence="5 13">2.7.2.3</ecNumber>
    </recommendedName>
</protein>
<dbReference type="PRINTS" id="PR00477">
    <property type="entry name" value="PHGLYCKINASE"/>
</dbReference>
<evidence type="ECO:0000256" key="16">
    <source>
        <dbReference type="RuleBase" id="RU000532"/>
    </source>
</evidence>
<evidence type="ECO:0000256" key="13">
    <source>
        <dbReference type="HAMAP-Rule" id="MF_00145"/>
    </source>
</evidence>
<evidence type="ECO:0000256" key="14">
    <source>
        <dbReference type="PIRSR" id="PIRSR000724-1"/>
    </source>
</evidence>
<evidence type="ECO:0000256" key="1">
    <source>
        <dbReference type="ARBA" id="ARBA00000642"/>
    </source>
</evidence>
<dbReference type="PROSITE" id="PS00111">
    <property type="entry name" value="PGLYCERATE_KINASE"/>
    <property type="match status" value="1"/>
</dbReference>
<keyword evidence="11 13" id="KW-0067">ATP-binding</keyword>
<dbReference type="CDD" id="cd00318">
    <property type="entry name" value="Phosphoglycerate_kinase"/>
    <property type="match status" value="1"/>
</dbReference>
<comment type="subcellular location">
    <subcellularLocation>
        <location evidence="13">Cytoplasm</location>
    </subcellularLocation>
</comment>
<dbReference type="UniPathway" id="UPA00109">
    <property type="reaction ID" value="UER00185"/>
</dbReference>
<dbReference type="PIRSF" id="PIRSF000724">
    <property type="entry name" value="Pgk"/>
    <property type="match status" value="1"/>
</dbReference>
<dbReference type="Gene3D" id="3.40.50.1260">
    <property type="entry name" value="Phosphoglycerate kinase, N-terminal domain"/>
    <property type="match status" value="2"/>
</dbReference>
<evidence type="ECO:0000256" key="11">
    <source>
        <dbReference type="ARBA" id="ARBA00022840"/>
    </source>
</evidence>
<dbReference type="AlphaFoldDB" id="H5SVC2"/>
<proteinExistence type="inferred from homology"/>
<feature type="binding site" evidence="13">
    <location>
        <position position="117"/>
    </location>
    <ligand>
        <name>substrate</name>
    </ligand>
</feature>
<evidence type="ECO:0000256" key="8">
    <source>
        <dbReference type="ARBA" id="ARBA00022679"/>
    </source>
</evidence>
<evidence type="ECO:0000256" key="10">
    <source>
        <dbReference type="ARBA" id="ARBA00022777"/>
    </source>
</evidence>
<evidence type="ECO:0000256" key="3">
    <source>
        <dbReference type="ARBA" id="ARBA00008982"/>
    </source>
</evidence>
<name>H5SVC2_ACEAU</name>
<keyword evidence="8 13" id="KW-0808">Transferase</keyword>
<evidence type="ECO:0000256" key="2">
    <source>
        <dbReference type="ARBA" id="ARBA00004838"/>
    </source>
</evidence>
<dbReference type="GO" id="GO:0043531">
    <property type="term" value="F:ADP binding"/>
    <property type="evidence" value="ECO:0007669"/>
    <property type="project" value="TreeGrafter"/>
</dbReference>
<comment type="similarity">
    <text evidence="3 13 16">Belongs to the phosphoglycerate kinase family.</text>
</comment>
<dbReference type="GO" id="GO:0004618">
    <property type="term" value="F:phosphoglycerate kinase activity"/>
    <property type="evidence" value="ECO:0007669"/>
    <property type="project" value="UniProtKB-UniRule"/>
</dbReference>
<comment type="subunit">
    <text evidence="4 13">Monomer.</text>
</comment>
<dbReference type="FunFam" id="3.40.50.1260:FF:000006">
    <property type="entry name" value="Phosphoglycerate kinase"/>
    <property type="match status" value="1"/>
</dbReference>
<dbReference type="FunFam" id="3.40.50.1260:FF:000031">
    <property type="entry name" value="Phosphoglycerate kinase 1"/>
    <property type="match status" value="1"/>
</dbReference>
<keyword evidence="7 13" id="KW-0963">Cytoplasm</keyword>
<feature type="binding site" evidence="13 14">
    <location>
        <begin position="58"/>
        <end position="61"/>
    </location>
    <ligand>
        <name>substrate</name>
    </ligand>
</feature>
<feature type="binding site" evidence="14">
    <location>
        <position position="150"/>
    </location>
    <ligand>
        <name>(2R)-3-phosphoglycerate</name>
        <dbReference type="ChEBI" id="CHEBI:58272"/>
    </ligand>
</feature>
<feature type="binding site" evidence="13 15">
    <location>
        <position position="200"/>
    </location>
    <ligand>
        <name>ATP</name>
        <dbReference type="ChEBI" id="CHEBI:30616"/>
    </ligand>
</feature>
<gene>
    <name evidence="13" type="primary">pgk</name>
    <name evidence="17" type="ORF">HGMM_OP4C187</name>
</gene>
<organism evidence="17">
    <name type="scientific">Acetithermum autotrophicum</name>
    <dbReference type="NCBI Taxonomy" id="1446466"/>
    <lineage>
        <taxon>Bacteria</taxon>
        <taxon>Candidatus Bipolaricaulota</taxon>
        <taxon>Candidatus Acetithermum</taxon>
    </lineage>
</organism>
<evidence type="ECO:0000256" key="12">
    <source>
        <dbReference type="ARBA" id="ARBA00023152"/>
    </source>
</evidence>
<feature type="binding site" evidence="13 15">
    <location>
        <begin position="348"/>
        <end position="351"/>
    </location>
    <ligand>
        <name>ATP</name>
        <dbReference type="ChEBI" id="CHEBI:30616"/>
    </ligand>
</feature>
<feature type="binding site" evidence="13 14">
    <location>
        <begin position="20"/>
        <end position="22"/>
    </location>
    <ligand>
        <name>substrate</name>
    </ligand>
</feature>
<dbReference type="InterPro" id="IPR015911">
    <property type="entry name" value="Phosphoglycerate_kinase_CS"/>
</dbReference>
<evidence type="ECO:0000256" key="4">
    <source>
        <dbReference type="ARBA" id="ARBA00011245"/>
    </source>
</evidence>
<dbReference type="Pfam" id="PF00162">
    <property type="entry name" value="PGK"/>
    <property type="match status" value="1"/>
</dbReference>
<dbReference type="GO" id="GO:0005829">
    <property type="term" value="C:cytosol"/>
    <property type="evidence" value="ECO:0007669"/>
    <property type="project" value="TreeGrafter"/>
</dbReference>
<dbReference type="PANTHER" id="PTHR11406:SF23">
    <property type="entry name" value="PHOSPHOGLYCERATE KINASE 1, CHLOROPLASTIC-RELATED"/>
    <property type="match status" value="1"/>
</dbReference>
<dbReference type="InterPro" id="IPR036043">
    <property type="entry name" value="Phosphoglycerate_kinase_sf"/>
</dbReference>
<feature type="binding site" evidence="14">
    <location>
        <position position="117"/>
    </location>
    <ligand>
        <name>(2R)-3-phosphoglycerate</name>
        <dbReference type="ChEBI" id="CHEBI:58272"/>
    </ligand>
</feature>
<dbReference type="InterPro" id="IPR001576">
    <property type="entry name" value="Phosphoglycerate_kinase"/>
</dbReference>
<evidence type="ECO:0000313" key="17">
    <source>
        <dbReference type="EMBL" id="BAL59551.1"/>
    </source>
</evidence>
<dbReference type="GO" id="GO:0006094">
    <property type="term" value="P:gluconeogenesis"/>
    <property type="evidence" value="ECO:0007669"/>
    <property type="project" value="TreeGrafter"/>
</dbReference>